<organism evidence="1 2">
    <name type="scientific">Lobosporangium transversale</name>
    <dbReference type="NCBI Taxonomy" id="64571"/>
    <lineage>
        <taxon>Eukaryota</taxon>
        <taxon>Fungi</taxon>
        <taxon>Fungi incertae sedis</taxon>
        <taxon>Mucoromycota</taxon>
        <taxon>Mortierellomycotina</taxon>
        <taxon>Mortierellomycetes</taxon>
        <taxon>Mortierellales</taxon>
        <taxon>Mortierellaceae</taxon>
        <taxon>Lobosporangium</taxon>
    </lineage>
</organism>
<dbReference type="GeneID" id="33565695"/>
<evidence type="ECO:0000313" key="2">
    <source>
        <dbReference type="Proteomes" id="UP000193648"/>
    </source>
</evidence>
<name>A0A1Y2GSY0_9FUNG</name>
<dbReference type="SUPFAM" id="SSF81383">
    <property type="entry name" value="F-box domain"/>
    <property type="match status" value="1"/>
</dbReference>
<dbReference type="InParanoid" id="A0A1Y2GSY0"/>
<dbReference type="Gene3D" id="3.80.10.10">
    <property type="entry name" value="Ribonuclease Inhibitor"/>
    <property type="match status" value="1"/>
</dbReference>
<gene>
    <name evidence="1" type="ORF">BCR41DRAFT_351761</name>
</gene>
<dbReference type="SUPFAM" id="SSF52047">
    <property type="entry name" value="RNI-like"/>
    <property type="match status" value="1"/>
</dbReference>
<dbReference type="Proteomes" id="UP000193648">
    <property type="component" value="Unassembled WGS sequence"/>
</dbReference>
<dbReference type="OrthoDB" id="2432222at2759"/>
<comment type="caution">
    <text evidence="1">The sequence shown here is derived from an EMBL/GenBank/DDBJ whole genome shotgun (WGS) entry which is preliminary data.</text>
</comment>
<evidence type="ECO:0008006" key="3">
    <source>
        <dbReference type="Google" id="ProtNLM"/>
    </source>
</evidence>
<proteinExistence type="predicted"/>
<evidence type="ECO:0000313" key="1">
    <source>
        <dbReference type="EMBL" id="ORZ19212.1"/>
    </source>
</evidence>
<dbReference type="EMBL" id="MCFF01000014">
    <property type="protein sequence ID" value="ORZ19212.1"/>
    <property type="molecule type" value="Genomic_DNA"/>
</dbReference>
<protein>
    <recommendedName>
        <fullName evidence="3">F-box domain-containing protein</fullName>
    </recommendedName>
</protein>
<dbReference type="AlphaFoldDB" id="A0A1Y2GSY0"/>
<sequence>MANSKNLNPLDLPEIISRVGVFLSRDDILHCIQVCKAFHNTLVKSIWKRVVIVDSRYPTEEALQNYKEYIEELVFHNNFPKECVSLQGCNRLRFIESIAQDPSDLSQVVNLIKFHSSTITGLRFRCSHLWGIWEALMECVHLETLTIYDSNILLDGVDPFFQVCKKIKTLIMSDVGILRLPSGFVDDNTDEFIFPNVRKLELQNVRIRCPLQQHSSSYCLGILTRRCPRLRSLSFYDLRWGTQSTQQTDIDYYRTAFQYHLYTLTKLLDLSLISMQLKDEEMAALLKQMTELRQLVVPECDFGPLSLQELLADTQEIRDGERLVRKRRERRLCDTLEDLSFNRRAKSPDGIVQTILSNCPRLKTLWGPKITVTEIASGVEWVSTELTTMEVILEVDVDQKTVEGMRMQRIAFRQLGKLTRLQSLGLTGLYSSYEKTRTLDLKLSAGLDELVNLKNLRWLSFSRDDDQEIQPEDNGYLLC</sequence>
<reference evidence="1 2" key="1">
    <citation type="submission" date="2016-07" db="EMBL/GenBank/DDBJ databases">
        <title>Pervasive Adenine N6-methylation of Active Genes in Fungi.</title>
        <authorList>
            <consortium name="DOE Joint Genome Institute"/>
            <person name="Mondo S.J."/>
            <person name="Dannebaum R.O."/>
            <person name="Kuo R.C."/>
            <person name="Labutti K."/>
            <person name="Haridas S."/>
            <person name="Kuo A."/>
            <person name="Salamov A."/>
            <person name="Ahrendt S.R."/>
            <person name="Lipzen A."/>
            <person name="Sullivan W."/>
            <person name="Andreopoulos W.B."/>
            <person name="Clum A."/>
            <person name="Lindquist E."/>
            <person name="Daum C."/>
            <person name="Ramamoorthy G.K."/>
            <person name="Gryganskyi A."/>
            <person name="Culley D."/>
            <person name="Magnuson J.K."/>
            <person name="James T.Y."/>
            <person name="O'Malley M.A."/>
            <person name="Stajich J.E."/>
            <person name="Spatafora J.W."/>
            <person name="Visel A."/>
            <person name="Grigoriev I.V."/>
        </authorList>
    </citation>
    <scope>NUCLEOTIDE SEQUENCE [LARGE SCALE GENOMIC DNA]</scope>
    <source>
        <strain evidence="1 2">NRRL 3116</strain>
    </source>
</reference>
<keyword evidence="2" id="KW-1185">Reference proteome</keyword>
<dbReference type="InterPro" id="IPR032675">
    <property type="entry name" value="LRR_dom_sf"/>
</dbReference>
<dbReference type="InterPro" id="IPR036047">
    <property type="entry name" value="F-box-like_dom_sf"/>
</dbReference>
<dbReference type="RefSeq" id="XP_021882380.1">
    <property type="nucleotide sequence ID" value="XM_022023851.1"/>
</dbReference>
<accession>A0A1Y2GSY0</accession>